<keyword evidence="2" id="KW-1185">Reference proteome</keyword>
<evidence type="ECO:0000313" key="2">
    <source>
        <dbReference type="Proteomes" id="UP000314294"/>
    </source>
</evidence>
<proteinExistence type="predicted"/>
<dbReference type="Proteomes" id="UP000314294">
    <property type="component" value="Unassembled WGS sequence"/>
</dbReference>
<gene>
    <name evidence="1" type="ORF">EYF80_020919</name>
</gene>
<protein>
    <submittedName>
        <fullName evidence="1">Uncharacterized protein</fullName>
    </submittedName>
</protein>
<comment type="caution">
    <text evidence="1">The sequence shown here is derived from an EMBL/GenBank/DDBJ whole genome shotgun (WGS) entry which is preliminary data.</text>
</comment>
<dbReference type="EMBL" id="SRLO01000183">
    <property type="protein sequence ID" value="TNN68884.1"/>
    <property type="molecule type" value="Genomic_DNA"/>
</dbReference>
<dbReference type="AlphaFoldDB" id="A0A4Z2HV47"/>
<name>A0A4Z2HV47_9TELE</name>
<evidence type="ECO:0000313" key="1">
    <source>
        <dbReference type="EMBL" id="TNN68884.1"/>
    </source>
</evidence>
<reference evidence="1 2" key="1">
    <citation type="submission" date="2019-03" db="EMBL/GenBank/DDBJ databases">
        <title>First draft genome of Liparis tanakae, snailfish: a comprehensive survey of snailfish specific genes.</title>
        <authorList>
            <person name="Kim W."/>
            <person name="Song I."/>
            <person name="Jeong J.-H."/>
            <person name="Kim D."/>
            <person name="Kim S."/>
            <person name="Ryu S."/>
            <person name="Song J.Y."/>
            <person name="Lee S.K."/>
        </authorList>
    </citation>
    <scope>NUCLEOTIDE SEQUENCE [LARGE SCALE GENOMIC DNA]</scope>
    <source>
        <tissue evidence="1">Muscle</tissue>
    </source>
</reference>
<accession>A0A4Z2HV47</accession>
<sequence length="220" mass="23698">MDQGLDAALDAETAALLRALGGLSTRTVAVIIETKAPFNHLVLVALNVVAVNAQVIVLMKSVHEAVLALVVQLYQHAHGAPFASPQRAELPVLVPGQSQKGIAAIHQVTGQQRVGVHDGWQGVNDWPGMEVDDKKHLLLDALLQYIRPKVPLKVRQLIGTGLASMLLMSGKAFWELDSATDAGVGTLLSMLAAAWDNFRERRKIHSYHNAKSSHIAGHAQ</sequence>
<organism evidence="1 2">
    <name type="scientific">Liparis tanakae</name>
    <name type="common">Tanaka's snailfish</name>
    <dbReference type="NCBI Taxonomy" id="230148"/>
    <lineage>
        <taxon>Eukaryota</taxon>
        <taxon>Metazoa</taxon>
        <taxon>Chordata</taxon>
        <taxon>Craniata</taxon>
        <taxon>Vertebrata</taxon>
        <taxon>Euteleostomi</taxon>
        <taxon>Actinopterygii</taxon>
        <taxon>Neopterygii</taxon>
        <taxon>Teleostei</taxon>
        <taxon>Neoteleostei</taxon>
        <taxon>Acanthomorphata</taxon>
        <taxon>Eupercaria</taxon>
        <taxon>Perciformes</taxon>
        <taxon>Cottioidei</taxon>
        <taxon>Cottales</taxon>
        <taxon>Liparidae</taxon>
        <taxon>Liparis</taxon>
    </lineage>
</organism>